<dbReference type="Gene3D" id="3.50.50.60">
    <property type="entry name" value="FAD/NAD(P)-binding domain"/>
    <property type="match status" value="1"/>
</dbReference>
<dbReference type="SUPFAM" id="SSF51905">
    <property type="entry name" value="FAD/NAD(P)-binding domain"/>
    <property type="match status" value="1"/>
</dbReference>
<dbReference type="Proteomes" id="UP000176998">
    <property type="component" value="Unassembled WGS sequence"/>
</dbReference>
<accession>A0A1G4B6G5</accession>
<dbReference type="GO" id="GO:0006598">
    <property type="term" value="P:polyamine catabolic process"/>
    <property type="evidence" value="ECO:0007669"/>
    <property type="project" value="TreeGrafter"/>
</dbReference>
<dbReference type="PRINTS" id="PR00757">
    <property type="entry name" value="AMINEOXDASEF"/>
</dbReference>
<dbReference type="InterPro" id="IPR002937">
    <property type="entry name" value="Amino_oxidase"/>
</dbReference>
<proteinExistence type="inferred from homology"/>
<dbReference type="PANTHER" id="PTHR10742">
    <property type="entry name" value="FLAVIN MONOAMINE OXIDASE"/>
    <property type="match status" value="1"/>
</dbReference>
<comment type="similarity">
    <text evidence="4">Belongs to the flavin monoamine oxidase family.</text>
</comment>
<feature type="domain" description="Amine oxidase" evidence="6">
    <location>
        <begin position="47"/>
        <end position="509"/>
    </location>
</feature>
<sequence length="558" mass="63327">MMLPTTRLLGLLTLLTASAQAAPTREVRSDAEGKCSRVQVAILGAGLAGITAAQALVSANITNFTIVEYNNRIGGRVYNRAFGKQPNTNESYFVELGANWLVILKWVWDAFERSADYMNRVQGTESQTEENPILTLVKRYNLTNTPSNFTNQTVFNETGQVHPGSLTERFGKLEALYKDATEHYQYDAGQIILQNQQDRSARTGLAIANWKPGSDPLAQAIEWASMDFEYANPPEKTSQQYSVVNSNTSFQRWADENNLVHDARGFSWFIKEEARLFLKESTQLRLKTIVKNITYSSEEVTVYNDDGSCITADYAICTFSLGVLQKEVVSFSPKLPDWKRTAIQSMTMGTYTKIFMQFKQEDVFWDKSTQFFLYADPVQRGYYPYFQSLDHEEFEDGSGILFVTVVDQQSYVVEAQDFNTTKSQIMEVLKDMFQREIPDPIDFYHHNWTREPWAYGSYSNWPPALTLEMHQNIRANLGNLWFAGEATHPQYFGFLQGAYYEGKNAGEAVAGCIKDKDGCVREVAYEVLNGTTSTDKYSKVNGWSTKTFVKELGINIKS</sequence>
<name>A0A1G4B6G5_9PEZI</name>
<dbReference type="PANTHER" id="PTHR10742:SF313">
    <property type="entry name" value="AMINE OXIDASE"/>
    <property type="match status" value="1"/>
</dbReference>
<evidence type="ECO:0000256" key="3">
    <source>
        <dbReference type="PIRSR" id="PIRSR601613-1"/>
    </source>
</evidence>
<dbReference type="GeneID" id="34560987"/>
<comment type="caution">
    <text evidence="7">The sequence shown here is derived from an EMBL/GenBank/DDBJ whole genome shotgun (WGS) entry which is preliminary data.</text>
</comment>
<dbReference type="STRING" id="1209926.A0A1G4B6G5"/>
<dbReference type="OrthoDB" id="7777654at2759"/>
<dbReference type="Pfam" id="PF01593">
    <property type="entry name" value="Amino_oxidase"/>
    <property type="match status" value="1"/>
</dbReference>
<dbReference type="InterPro" id="IPR036188">
    <property type="entry name" value="FAD/NAD-bd_sf"/>
</dbReference>
<feature type="binding site" evidence="3">
    <location>
        <position position="290"/>
    </location>
    <ligand>
        <name>FAD</name>
        <dbReference type="ChEBI" id="CHEBI:57692"/>
    </ligand>
</feature>
<dbReference type="EC" id="1.4.3.-" evidence="4"/>
<protein>
    <recommendedName>
        <fullName evidence="4">Amine oxidase</fullName>
        <ecNumber evidence="4">1.4.3.-</ecNumber>
    </recommendedName>
</protein>
<feature type="chain" id="PRO_5009602520" description="Amine oxidase" evidence="5">
    <location>
        <begin position="22"/>
        <end position="558"/>
    </location>
</feature>
<dbReference type="RefSeq" id="XP_022474031.1">
    <property type="nucleotide sequence ID" value="XM_022619477.1"/>
</dbReference>
<evidence type="ECO:0000313" key="7">
    <source>
        <dbReference type="EMBL" id="OHE96875.1"/>
    </source>
</evidence>
<keyword evidence="2 4" id="KW-0560">Oxidoreductase</keyword>
<evidence type="ECO:0000256" key="1">
    <source>
        <dbReference type="ARBA" id="ARBA00001974"/>
    </source>
</evidence>
<keyword evidence="4" id="KW-0285">Flavoprotein</keyword>
<dbReference type="SUPFAM" id="SSF54373">
    <property type="entry name" value="FAD-linked reductases, C-terminal domain"/>
    <property type="match status" value="1"/>
</dbReference>
<keyword evidence="4" id="KW-0274">FAD</keyword>
<evidence type="ECO:0000313" key="8">
    <source>
        <dbReference type="Proteomes" id="UP000176998"/>
    </source>
</evidence>
<reference evidence="7 8" key="1">
    <citation type="submission" date="2016-09" db="EMBL/GenBank/DDBJ databases">
        <authorList>
            <person name="Capua I."/>
            <person name="De Benedictis P."/>
            <person name="Joannis T."/>
            <person name="Lombin L.H."/>
            <person name="Cattoli G."/>
        </authorList>
    </citation>
    <scope>NUCLEOTIDE SEQUENCE [LARGE SCALE GENOMIC DNA]</scope>
    <source>
        <strain evidence="7 8">IMI 309357</strain>
    </source>
</reference>
<feature type="signal peptide" evidence="5">
    <location>
        <begin position="1"/>
        <end position="21"/>
    </location>
</feature>
<dbReference type="EMBL" id="MJBS01000064">
    <property type="protein sequence ID" value="OHE96875.1"/>
    <property type="molecule type" value="Genomic_DNA"/>
</dbReference>
<evidence type="ECO:0000256" key="5">
    <source>
        <dbReference type="SAM" id="SignalP"/>
    </source>
</evidence>
<keyword evidence="8" id="KW-1185">Reference proteome</keyword>
<keyword evidence="5" id="KW-0732">Signal</keyword>
<evidence type="ECO:0000256" key="4">
    <source>
        <dbReference type="RuleBase" id="RU362067"/>
    </source>
</evidence>
<dbReference type="InterPro" id="IPR050281">
    <property type="entry name" value="Flavin_monoamine_oxidase"/>
</dbReference>
<dbReference type="AlphaFoldDB" id="A0A1G4B6G5"/>
<comment type="cofactor">
    <cofactor evidence="1 4">
        <name>FAD</name>
        <dbReference type="ChEBI" id="CHEBI:57692"/>
    </cofactor>
</comment>
<dbReference type="GO" id="GO:0016491">
    <property type="term" value="F:oxidoreductase activity"/>
    <property type="evidence" value="ECO:0007669"/>
    <property type="project" value="UniProtKB-KW"/>
</dbReference>
<dbReference type="Gene3D" id="3.90.660.10">
    <property type="match status" value="1"/>
</dbReference>
<dbReference type="InterPro" id="IPR001613">
    <property type="entry name" value="Flavin_amine_oxidase"/>
</dbReference>
<evidence type="ECO:0000256" key="2">
    <source>
        <dbReference type="ARBA" id="ARBA00023002"/>
    </source>
</evidence>
<organism evidence="7 8">
    <name type="scientific">Colletotrichum orchidophilum</name>
    <dbReference type="NCBI Taxonomy" id="1209926"/>
    <lineage>
        <taxon>Eukaryota</taxon>
        <taxon>Fungi</taxon>
        <taxon>Dikarya</taxon>
        <taxon>Ascomycota</taxon>
        <taxon>Pezizomycotina</taxon>
        <taxon>Sordariomycetes</taxon>
        <taxon>Hypocreomycetidae</taxon>
        <taxon>Glomerellales</taxon>
        <taxon>Glomerellaceae</taxon>
        <taxon>Colletotrichum</taxon>
    </lineage>
</organism>
<gene>
    <name evidence="7" type="ORF">CORC01_07842</name>
</gene>
<evidence type="ECO:0000259" key="6">
    <source>
        <dbReference type="Pfam" id="PF01593"/>
    </source>
</evidence>